<proteinExistence type="inferred from homology"/>
<dbReference type="EC" id="2.1.1.197" evidence="3 8"/>
<dbReference type="GO" id="GO:0008757">
    <property type="term" value="F:S-adenosylmethionine-dependent methyltransferase activity"/>
    <property type="evidence" value="ECO:0007669"/>
    <property type="project" value="InterPro"/>
</dbReference>
<dbReference type="InterPro" id="IPR050602">
    <property type="entry name" value="Malonyl-ACP_OMT"/>
</dbReference>
<reference evidence="11" key="1">
    <citation type="submission" date="2019-11" db="EMBL/GenBank/DDBJ databases">
        <title>Isolation and characterization of a novel species in the genus Sulfuriferula.</title>
        <authorList>
            <person name="Mochizuki J."/>
            <person name="Kojima H."/>
            <person name="Fukui M."/>
        </authorList>
    </citation>
    <scope>NUCLEOTIDE SEQUENCE [LARGE SCALE GENOMIC DNA]</scope>
    <source>
        <strain evidence="11">SGTM</strain>
    </source>
</reference>
<dbReference type="Gene3D" id="3.40.50.150">
    <property type="entry name" value="Vaccinia Virus protein VP39"/>
    <property type="match status" value="1"/>
</dbReference>
<evidence type="ECO:0000256" key="3">
    <source>
        <dbReference type="ARBA" id="ARBA00012327"/>
    </source>
</evidence>
<dbReference type="NCBIfam" id="TIGR02072">
    <property type="entry name" value="BioC"/>
    <property type="match status" value="1"/>
</dbReference>
<dbReference type="Pfam" id="PF08241">
    <property type="entry name" value="Methyltransf_11"/>
    <property type="match status" value="1"/>
</dbReference>
<keyword evidence="5 8" id="KW-0808">Transferase</keyword>
<dbReference type="SUPFAM" id="SSF53335">
    <property type="entry name" value="S-adenosyl-L-methionine-dependent methyltransferases"/>
    <property type="match status" value="1"/>
</dbReference>
<dbReference type="UniPathway" id="UPA00078"/>
<comment type="function">
    <text evidence="8">Converts the free carboxyl group of a malonyl-thioester to its methyl ester by transfer of a methyl group from S-adenosyl-L-methionine (SAM). It allows to synthesize pimeloyl-ACP via the fatty acid synthetic pathway.</text>
</comment>
<comment type="pathway">
    <text evidence="2 8">Cofactor biosynthesis; biotin biosynthesis.</text>
</comment>
<keyword evidence="7 8" id="KW-0093">Biotin biosynthesis</keyword>
<dbReference type="InterPro" id="IPR029063">
    <property type="entry name" value="SAM-dependent_MTases_sf"/>
</dbReference>
<dbReference type="KEGG" id="sniv:SFSGTM_27570"/>
<protein>
    <recommendedName>
        <fullName evidence="3 8">Malonyl-[acyl-carrier protein] O-methyltransferase</fullName>
        <shortName evidence="8">Malonyl-ACP O-methyltransferase</shortName>
        <ecNumber evidence="3 8">2.1.1.197</ecNumber>
    </recommendedName>
    <alternativeName>
        <fullName evidence="8">Biotin synthesis protein BioC</fullName>
    </alternativeName>
</protein>
<evidence type="ECO:0000256" key="5">
    <source>
        <dbReference type="ARBA" id="ARBA00022679"/>
    </source>
</evidence>
<feature type="domain" description="Methyltransferase type 11" evidence="9">
    <location>
        <begin position="59"/>
        <end position="161"/>
    </location>
</feature>
<dbReference type="EMBL" id="AP021881">
    <property type="protein sequence ID" value="BBP02049.1"/>
    <property type="molecule type" value="Genomic_DNA"/>
</dbReference>
<comment type="similarity">
    <text evidence="8">Belongs to the methyltransferase superfamily.</text>
</comment>
<dbReference type="PANTHER" id="PTHR13090">
    <property type="entry name" value="ARGININE-HYDROXYLASE NDUFAF5, MITOCHONDRIAL"/>
    <property type="match status" value="1"/>
</dbReference>
<dbReference type="GO" id="GO:0032259">
    <property type="term" value="P:methylation"/>
    <property type="evidence" value="ECO:0007669"/>
    <property type="project" value="UniProtKB-KW"/>
</dbReference>
<dbReference type="HAMAP" id="MF_00835">
    <property type="entry name" value="BioC"/>
    <property type="match status" value="1"/>
</dbReference>
<evidence type="ECO:0000313" key="10">
    <source>
        <dbReference type="EMBL" id="BBP02049.1"/>
    </source>
</evidence>
<keyword evidence="11" id="KW-1185">Reference proteome</keyword>
<dbReference type="Proteomes" id="UP000463939">
    <property type="component" value="Chromosome"/>
</dbReference>
<dbReference type="GO" id="GO:0009102">
    <property type="term" value="P:biotin biosynthetic process"/>
    <property type="evidence" value="ECO:0007669"/>
    <property type="project" value="UniProtKB-UniRule"/>
</dbReference>
<dbReference type="RefSeq" id="WP_232525987.1">
    <property type="nucleotide sequence ID" value="NZ_AP021881.1"/>
</dbReference>
<keyword evidence="4 8" id="KW-0489">Methyltransferase</keyword>
<evidence type="ECO:0000313" key="11">
    <source>
        <dbReference type="Proteomes" id="UP000463939"/>
    </source>
</evidence>
<dbReference type="GO" id="GO:0010340">
    <property type="term" value="F:carboxyl-O-methyltransferase activity"/>
    <property type="evidence" value="ECO:0007669"/>
    <property type="project" value="UniProtKB-UniRule"/>
</dbReference>
<dbReference type="CDD" id="cd02440">
    <property type="entry name" value="AdoMet_MTases"/>
    <property type="match status" value="1"/>
</dbReference>
<dbReference type="PANTHER" id="PTHR13090:SF1">
    <property type="entry name" value="ARGININE-HYDROXYLASE NDUFAF5, MITOCHONDRIAL"/>
    <property type="match status" value="1"/>
</dbReference>
<evidence type="ECO:0000259" key="9">
    <source>
        <dbReference type="Pfam" id="PF08241"/>
    </source>
</evidence>
<dbReference type="GO" id="GO:0102130">
    <property type="term" value="F:malonyl-CoA methyltransferase activity"/>
    <property type="evidence" value="ECO:0007669"/>
    <property type="project" value="UniProtKB-EC"/>
</dbReference>
<sequence>MKDNPDMTNDALTVDKRLVRVAFDRAAKTYDANAVLQREIADRMLERLDYIKHQPGTLLDAGTGTGYGAQHLRARYPDAAIIALDLAEAMLKIARPQTSLWQKIRGATPFHAVCGDIDHLPLKTSSVDMVWSSLALQWCNDLNVSFAELYRVLAPGGLLMFATFGPDTLKELRSAFAEVDGYSHVNEFVDMHDIGDVLVSAGFNTPVMDMEYITLTYADLKTMLLELKGIGAHNVTSGRNQGLMGRARWKALEAAFERRRKDGKLPATYEVIYGHAWVNQKTRTQDGYQIVQMNIQRRRSEKGLL</sequence>
<organism evidence="10 11">
    <name type="scientific">Sulfuriferula nivalis</name>
    <dbReference type="NCBI Taxonomy" id="2675298"/>
    <lineage>
        <taxon>Bacteria</taxon>
        <taxon>Pseudomonadati</taxon>
        <taxon>Pseudomonadota</taxon>
        <taxon>Betaproteobacteria</taxon>
        <taxon>Nitrosomonadales</taxon>
        <taxon>Sulfuricellaceae</taxon>
        <taxon>Sulfuriferula</taxon>
    </lineage>
</organism>
<name>A0A809RJF0_9PROT</name>
<gene>
    <name evidence="10" type="primary">bioC1</name>
    <name evidence="8" type="synonym">bioC</name>
    <name evidence="10" type="ORF">SFSGTM_27570</name>
</gene>
<dbReference type="InterPro" id="IPR011814">
    <property type="entry name" value="BioC"/>
</dbReference>
<evidence type="ECO:0000256" key="4">
    <source>
        <dbReference type="ARBA" id="ARBA00022603"/>
    </source>
</evidence>
<evidence type="ECO:0000256" key="7">
    <source>
        <dbReference type="ARBA" id="ARBA00022756"/>
    </source>
</evidence>
<evidence type="ECO:0000256" key="1">
    <source>
        <dbReference type="ARBA" id="ARBA00000852"/>
    </source>
</evidence>
<comment type="catalytic activity">
    <reaction evidence="1 8">
        <text>malonyl-[ACP] + S-adenosyl-L-methionine = malonyl-[ACP] methyl ester + S-adenosyl-L-homocysteine</text>
        <dbReference type="Rhea" id="RHEA:17105"/>
        <dbReference type="Rhea" id="RHEA-COMP:9623"/>
        <dbReference type="Rhea" id="RHEA-COMP:9954"/>
        <dbReference type="ChEBI" id="CHEBI:57856"/>
        <dbReference type="ChEBI" id="CHEBI:59789"/>
        <dbReference type="ChEBI" id="CHEBI:78449"/>
        <dbReference type="ChEBI" id="CHEBI:78845"/>
        <dbReference type="EC" id="2.1.1.197"/>
    </reaction>
</comment>
<dbReference type="InterPro" id="IPR013216">
    <property type="entry name" value="Methyltransf_11"/>
</dbReference>
<dbReference type="AlphaFoldDB" id="A0A809RJF0"/>
<keyword evidence="6 8" id="KW-0949">S-adenosyl-L-methionine</keyword>
<accession>A0A809RJF0</accession>
<evidence type="ECO:0000256" key="2">
    <source>
        <dbReference type="ARBA" id="ARBA00004746"/>
    </source>
</evidence>
<evidence type="ECO:0000256" key="8">
    <source>
        <dbReference type="HAMAP-Rule" id="MF_00835"/>
    </source>
</evidence>
<evidence type="ECO:0000256" key="6">
    <source>
        <dbReference type="ARBA" id="ARBA00022691"/>
    </source>
</evidence>